<feature type="domain" description="Root UVB sensitive protein C-terminal" evidence="8">
    <location>
        <begin position="735"/>
        <end position="878"/>
    </location>
</feature>
<dbReference type="InParanoid" id="A0A2P6NC79"/>
<sequence>MTTTTNASAEKAQENNQETPAVVACSLIRGEQAPFRTREGHCLVSDGSNHVFLFGGGASSLTGPQQYDDLHLYSVADNKWKTLSSENGPGPRTGAASALVTDRLFIFGGFDIEKAWLRGVHVYDIKTDSWSRPETALTGGPTPRDKFSAVVHGKDIYLFGGFGPQSLLNATPTEDEDNDDDDDENEERGPAVNFTWFNDTYKLDTDTMTWSVVQTAGDLPTPRAAFGMTLIEDKIFIVGGKDSLARLNDVYALDIPSLTWYRIEVTGMPPPARSFHSCVRIPETKALLIEGGIDVQNSHLNDAFVLDTEKREWKKVTLKDQPSPRGNHGGVVVGNDFMIFGGSSSYNASFQECMTYHSEHFKFDLRDRHIKRGDLIHLCLYVENFRGIHIALCWGTGQKSVDTMWTITRGHTRASIQRYKQPLQRNDLRSFKPTAIANSSEGNAENQGALPKPTIVEVNNTTQRKRSFYRGGVDRDTGKERWTVVEDGSAPESTKWGFRYFLESCFLPENYPKSVGVGYKGYFSWLAFQNICGSASYVLSTKALLSSVGISALPASSAAAAISWVLKDGIGSLGIMLFASKFGTKFDNDAKRNRWRGDLLHNTGVLIELGIPLFPKTFLATASLANVLKGVSGLASGATKASIHRNFSLQHNLGDITAKAQTQGIGCYLVGMAVGISLSSIPGMDPASLNTFLAFGVLAACHLFSSYKALSYVQFSSLNTQRLSTNLAHFKKSGQVLNVADCNEQEKIIGKPDHMMRRPIIRLGNTITPDSPRLAECIEMYRDEKYMLLPGRGGSIDVVLREKTEPLDIVRSYFHAYMLQEELEKRGWKEGEEEWMEAMRETQVYTERQFVDFVRRLEDRGWDLRFIAITPNAYRAEWSRAVIWFVDVNNCWCSNCGAIASQEQLATVVFDEIVVSTILNLRLNSASFMSLLRGTSLNIVSRPPQAARNPSDTSCPHVDPSSGTALRRATYNGHEDVIQSLPETPGGEGICGHRQVAAGPKQEALRRAVLWNREEVVRLLLADKRVDPSAQDNHPIRMACERGHKDIVRLLLSDERVDPTVEDNVVYTLAASGGHEEVMRILIEDGRVEEKVESSTHNLKMSRKIAQTSYDFKIVTW</sequence>
<keyword evidence="5" id="KW-0472">Membrane</keyword>
<evidence type="ECO:0000256" key="6">
    <source>
        <dbReference type="SAM" id="MobiDB-lite"/>
    </source>
</evidence>
<comment type="subcellular location">
    <subcellularLocation>
        <location evidence="1">Membrane</location>
    </subcellularLocation>
</comment>
<evidence type="ECO:0000256" key="4">
    <source>
        <dbReference type="ARBA" id="ARBA00022989"/>
    </source>
</evidence>
<dbReference type="SMART" id="SM00612">
    <property type="entry name" value="Kelch"/>
    <property type="match status" value="3"/>
</dbReference>
<evidence type="ECO:0000256" key="3">
    <source>
        <dbReference type="ARBA" id="ARBA00022692"/>
    </source>
</evidence>
<organism evidence="9 10">
    <name type="scientific">Planoprotostelium fungivorum</name>
    <dbReference type="NCBI Taxonomy" id="1890364"/>
    <lineage>
        <taxon>Eukaryota</taxon>
        <taxon>Amoebozoa</taxon>
        <taxon>Evosea</taxon>
        <taxon>Variosea</taxon>
        <taxon>Cavosteliida</taxon>
        <taxon>Cavosteliaceae</taxon>
        <taxon>Planoprotostelium</taxon>
    </lineage>
</organism>
<dbReference type="SUPFAM" id="SSF48403">
    <property type="entry name" value="Ankyrin repeat"/>
    <property type="match status" value="1"/>
</dbReference>
<dbReference type="Pfam" id="PF04884">
    <property type="entry name" value="UVB_sens_prot"/>
    <property type="match status" value="1"/>
</dbReference>
<dbReference type="PANTHER" id="PTHR12770:SF31">
    <property type="entry name" value="RUS FAMILY MEMBER 1"/>
    <property type="match status" value="1"/>
</dbReference>
<dbReference type="SMART" id="SM00248">
    <property type="entry name" value="ANK"/>
    <property type="match status" value="3"/>
</dbReference>
<dbReference type="Gene3D" id="1.25.40.20">
    <property type="entry name" value="Ankyrin repeat-containing domain"/>
    <property type="match status" value="1"/>
</dbReference>
<evidence type="ECO:0000256" key="5">
    <source>
        <dbReference type="ARBA" id="ARBA00023136"/>
    </source>
</evidence>
<proteinExistence type="inferred from homology"/>
<keyword evidence="4" id="KW-1133">Transmembrane helix</keyword>
<dbReference type="InterPro" id="IPR054549">
    <property type="entry name" value="UVB_sens_RUS_dom"/>
</dbReference>
<dbReference type="Proteomes" id="UP000241769">
    <property type="component" value="Unassembled WGS sequence"/>
</dbReference>
<evidence type="ECO:0000259" key="7">
    <source>
        <dbReference type="Pfam" id="PF04884"/>
    </source>
</evidence>
<evidence type="ECO:0000256" key="1">
    <source>
        <dbReference type="ARBA" id="ARBA00004370"/>
    </source>
</evidence>
<accession>A0A2P6NC79</accession>
<keyword evidence="10" id="KW-1185">Reference proteome</keyword>
<dbReference type="AlphaFoldDB" id="A0A2P6NC79"/>
<keyword evidence="3" id="KW-0812">Transmembrane</keyword>
<feature type="domain" description="Protein root UVB sensitive/RUS" evidence="7">
    <location>
        <begin position="500"/>
        <end position="733"/>
    </location>
</feature>
<evidence type="ECO:0000259" key="8">
    <source>
        <dbReference type="Pfam" id="PF24160"/>
    </source>
</evidence>
<dbReference type="InterPro" id="IPR055412">
    <property type="entry name" value="UVB_sens_C"/>
</dbReference>
<evidence type="ECO:0000256" key="2">
    <source>
        <dbReference type="ARBA" id="ARBA00007558"/>
    </source>
</evidence>
<dbReference type="PANTHER" id="PTHR12770">
    <property type="entry name" value="RUS1 FAMILY PROTEIN C16ORF58"/>
    <property type="match status" value="1"/>
</dbReference>
<dbReference type="Pfam" id="PF12796">
    <property type="entry name" value="Ank_2"/>
    <property type="match status" value="1"/>
</dbReference>
<dbReference type="InterPro" id="IPR015915">
    <property type="entry name" value="Kelch-typ_b-propeller"/>
</dbReference>
<feature type="compositionally biased region" description="Acidic residues" evidence="6">
    <location>
        <begin position="173"/>
        <end position="186"/>
    </location>
</feature>
<dbReference type="SUPFAM" id="SSF50965">
    <property type="entry name" value="Galactose oxidase, central domain"/>
    <property type="match status" value="1"/>
</dbReference>
<dbReference type="GO" id="GO:0016020">
    <property type="term" value="C:membrane"/>
    <property type="evidence" value="ECO:0007669"/>
    <property type="project" value="UniProtKB-SubCell"/>
</dbReference>
<dbReference type="Pfam" id="PF24160">
    <property type="entry name" value="UVB_sens_C"/>
    <property type="match status" value="1"/>
</dbReference>
<dbReference type="InterPro" id="IPR006652">
    <property type="entry name" value="Kelch_1"/>
</dbReference>
<comment type="caution">
    <text evidence="9">The sequence shown here is derived from an EMBL/GenBank/DDBJ whole genome shotgun (WGS) entry which is preliminary data.</text>
</comment>
<feature type="region of interest" description="Disordered" evidence="6">
    <location>
        <begin position="943"/>
        <end position="963"/>
    </location>
</feature>
<comment type="similarity">
    <text evidence="2">Belongs to the RUS1 family.</text>
</comment>
<dbReference type="InterPro" id="IPR011043">
    <property type="entry name" value="Gal_Oxase/kelch_b-propeller"/>
</dbReference>
<protein>
    <submittedName>
        <fullName evidence="9">DUF647 family protein</fullName>
    </submittedName>
</protein>
<dbReference type="InterPro" id="IPR002110">
    <property type="entry name" value="Ankyrin_rpt"/>
</dbReference>
<dbReference type="EMBL" id="MDYQ01000121">
    <property type="protein sequence ID" value="PRP81574.1"/>
    <property type="molecule type" value="Genomic_DNA"/>
</dbReference>
<dbReference type="OrthoDB" id="19606at2759"/>
<evidence type="ECO:0000313" key="10">
    <source>
        <dbReference type="Proteomes" id="UP000241769"/>
    </source>
</evidence>
<gene>
    <name evidence="9" type="ORF">PROFUN_01081</name>
</gene>
<evidence type="ECO:0000313" key="9">
    <source>
        <dbReference type="EMBL" id="PRP81574.1"/>
    </source>
</evidence>
<feature type="region of interest" description="Disordered" evidence="6">
    <location>
        <begin position="167"/>
        <end position="189"/>
    </location>
</feature>
<dbReference type="InterPro" id="IPR036770">
    <property type="entry name" value="Ankyrin_rpt-contain_sf"/>
</dbReference>
<dbReference type="InterPro" id="IPR006968">
    <property type="entry name" value="RUS_fam"/>
</dbReference>
<name>A0A2P6NC79_9EUKA</name>
<reference evidence="9 10" key="1">
    <citation type="journal article" date="2018" name="Genome Biol. Evol.">
        <title>Multiple Roots of Fruiting Body Formation in Amoebozoa.</title>
        <authorList>
            <person name="Hillmann F."/>
            <person name="Forbes G."/>
            <person name="Novohradska S."/>
            <person name="Ferling I."/>
            <person name="Riege K."/>
            <person name="Groth M."/>
            <person name="Westermann M."/>
            <person name="Marz M."/>
            <person name="Spaller T."/>
            <person name="Winckler T."/>
            <person name="Schaap P."/>
            <person name="Glockner G."/>
        </authorList>
    </citation>
    <scope>NUCLEOTIDE SEQUENCE [LARGE SCALE GENOMIC DNA]</scope>
    <source>
        <strain evidence="9 10">Jena</strain>
    </source>
</reference>
<dbReference type="Gene3D" id="2.120.10.80">
    <property type="entry name" value="Kelch-type beta propeller"/>
    <property type="match status" value="2"/>
</dbReference>
<dbReference type="Pfam" id="PF24681">
    <property type="entry name" value="Kelch_KLHDC2_KLHL20_DRC7"/>
    <property type="match status" value="2"/>
</dbReference>